<keyword evidence="4 8" id="KW-0812">Transmembrane</keyword>
<dbReference type="NCBIfam" id="TIGR00879">
    <property type="entry name" value="SP"/>
    <property type="match status" value="1"/>
</dbReference>
<evidence type="ECO:0000313" key="11">
    <source>
        <dbReference type="Proteomes" id="UP001583186"/>
    </source>
</evidence>
<feature type="transmembrane region" description="Helical" evidence="8">
    <location>
        <begin position="375"/>
        <end position="398"/>
    </location>
</feature>
<comment type="caution">
    <text evidence="10">The sequence shown here is derived from an EMBL/GenBank/DDBJ whole genome shotgun (WGS) entry which is preliminary data.</text>
</comment>
<keyword evidence="6 8" id="KW-0472">Membrane</keyword>
<gene>
    <name evidence="10" type="ORF">Sste5346_004232</name>
</gene>
<feature type="transmembrane region" description="Helical" evidence="8">
    <location>
        <begin position="439"/>
        <end position="459"/>
    </location>
</feature>
<accession>A0ABR3ZB15</accession>
<dbReference type="Pfam" id="PF00083">
    <property type="entry name" value="Sugar_tr"/>
    <property type="match status" value="1"/>
</dbReference>
<dbReference type="EMBL" id="JAWCUI010000020">
    <property type="protein sequence ID" value="KAL1897028.1"/>
    <property type="molecule type" value="Genomic_DNA"/>
</dbReference>
<dbReference type="InterPro" id="IPR020846">
    <property type="entry name" value="MFS_dom"/>
</dbReference>
<evidence type="ECO:0000256" key="7">
    <source>
        <dbReference type="RuleBase" id="RU003346"/>
    </source>
</evidence>
<dbReference type="InterPro" id="IPR036259">
    <property type="entry name" value="MFS_trans_sf"/>
</dbReference>
<dbReference type="PANTHER" id="PTHR48022:SF45">
    <property type="entry name" value="MAJOR FACILITATOR SUPERFAMILY (MFS) PROFILE DOMAIN-CONTAINING PROTEIN-RELATED"/>
    <property type="match status" value="1"/>
</dbReference>
<name>A0ABR3ZB15_9PEZI</name>
<evidence type="ECO:0000256" key="5">
    <source>
        <dbReference type="ARBA" id="ARBA00022989"/>
    </source>
</evidence>
<keyword evidence="5 8" id="KW-1133">Transmembrane helix</keyword>
<feature type="transmembrane region" description="Helical" evidence="8">
    <location>
        <begin position="410"/>
        <end position="433"/>
    </location>
</feature>
<evidence type="ECO:0000256" key="2">
    <source>
        <dbReference type="ARBA" id="ARBA00010992"/>
    </source>
</evidence>
<dbReference type="InterPro" id="IPR003663">
    <property type="entry name" value="Sugar/inositol_transpt"/>
</dbReference>
<reference evidence="10 11" key="1">
    <citation type="journal article" date="2024" name="IMA Fungus">
        <title>IMA Genome - F19 : A genome assembly and annotation guide to empower mycologists, including annotated draft genome sequences of Ceratocystis pirilliformis, Diaporthe australafricana, Fusarium ophioides, Paecilomyces lecythidis, and Sporothrix stenoceras.</title>
        <authorList>
            <person name="Aylward J."/>
            <person name="Wilson A.M."/>
            <person name="Visagie C.M."/>
            <person name="Spraker J."/>
            <person name="Barnes I."/>
            <person name="Buitendag C."/>
            <person name="Ceriani C."/>
            <person name="Del Mar Angel L."/>
            <person name="du Plessis D."/>
            <person name="Fuchs T."/>
            <person name="Gasser K."/>
            <person name="Kramer D."/>
            <person name="Li W."/>
            <person name="Munsamy K."/>
            <person name="Piso A."/>
            <person name="Price J.L."/>
            <person name="Sonnekus B."/>
            <person name="Thomas C."/>
            <person name="van der Nest A."/>
            <person name="van Dijk A."/>
            <person name="van Heerden A."/>
            <person name="van Vuuren N."/>
            <person name="Yilmaz N."/>
            <person name="Duong T.A."/>
            <person name="van der Merwe N.A."/>
            <person name="Wingfield M.J."/>
            <person name="Wingfield B.D."/>
        </authorList>
    </citation>
    <scope>NUCLEOTIDE SEQUENCE [LARGE SCALE GENOMIC DNA]</scope>
    <source>
        <strain evidence="10 11">CMW 5346</strain>
    </source>
</reference>
<feature type="transmembrane region" description="Helical" evidence="8">
    <location>
        <begin position="313"/>
        <end position="332"/>
    </location>
</feature>
<dbReference type="Gene3D" id="1.20.1250.20">
    <property type="entry name" value="MFS general substrate transporter like domains"/>
    <property type="match status" value="1"/>
</dbReference>
<feature type="transmembrane region" description="Helical" evidence="8">
    <location>
        <begin position="182"/>
        <end position="205"/>
    </location>
</feature>
<comment type="similarity">
    <text evidence="2 7">Belongs to the major facilitator superfamily. Sugar transporter (TC 2.A.1.1) family.</text>
</comment>
<dbReference type="SUPFAM" id="SSF103473">
    <property type="entry name" value="MFS general substrate transporter"/>
    <property type="match status" value="1"/>
</dbReference>
<protein>
    <recommendedName>
        <fullName evidence="9">Major facilitator superfamily (MFS) profile domain-containing protein</fullName>
    </recommendedName>
</protein>
<feature type="transmembrane region" description="Helical" evidence="8">
    <location>
        <begin position="96"/>
        <end position="113"/>
    </location>
</feature>
<feature type="transmembrane region" description="Helical" evidence="8">
    <location>
        <begin position="277"/>
        <end position="298"/>
    </location>
</feature>
<dbReference type="PROSITE" id="PS50850">
    <property type="entry name" value="MFS"/>
    <property type="match status" value="1"/>
</dbReference>
<sequence>MKELKGKQLSWAVWAAAGLAISTFGFNQSALGNLVRLPSFYEQFPQINSITTVGAEKAHKSTIEGTVVALYTLFGAIGGLTCMLLGDVLGRKKTILVANVVQGIGYVLMSSSYAFAQLIVARIVLGLGSGALIATVSAWQAELSRPRSRGAHVSAFGMFAGFGGAVGGWLEYGMQFYKTSSASWRVALAFPLVFTISLAVLMCFLPESPHWLIKKKREAEAKAILERVRADWTDTELEDSVEQTVFNIQQASHVMNNRTVPLSSLFTMGDRRVFHRLCLACGAQFFLQANGTNAVVYYTTTIFQAELHFSLDLSYILAGCLAISITLAAFICSFTVDRFGRRKLMLFGAAMCSVSMACLAGTASASTNKAALKAAVFFVFSFKFFFTIGWLGIPFLYAAEVAPDDLRTPVCGIATAVGWLLNFLIAEVSPIAFTRIGNKYFIVFAVTNAVSALTIYFFYPETNGCTLEEIDIIFTESKSVFDTVAVARRFPLDVDTRTSIENGKIKPDMEHVEFLGSAGEKTGTALPA</sequence>
<dbReference type="Proteomes" id="UP001583186">
    <property type="component" value="Unassembled WGS sequence"/>
</dbReference>
<feature type="transmembrane region" description="Helical" evidence="8">
    <location>
        <begin position="12"/>
        <end position="31"/>
    </location>
</feature>
<dbReference type="InterPro" id="IPR050360">
    <property type="entry name" value="MFS_Sugar_Transporters"/>
</dbReference>
<feature type="transmembrane region" description="Helical" evidence="8">
    <location>
        <begin position="151"/>
        <end position="170"/>
    </location>
</feature>
<dbReference type="PANTHER" id="PTHR48022">
    <property type="entry name" value="PLASTIDIC GLUCOSE TRANSPORTER 4"/>
    <property type="match status" value="1"/>
</dbReference>
<evidence type="ECO:0000256" key="1">
    <source>
        <dbReference type="ARBA" id="ARBA00004141"/>
    </source>
</evidence>
<dbReference type="InterPro" id="IPR005828">
    <property type="entry name" value="MFS_sugar_transport-like"/>
</dbReference>
<evidence type="ECO:0000256" key="3">
    <source>
        <dbReference type="ARBA" id="ARBA00022448"/>
    </source>
</evidence>
<comment type="subcellular location">
    <subcellularLocation>
        <location evidence="1">Membrane</location>
        <topology evidence="1">Multi-pass membrane protein</topology>
    </subcellularLocation>
</comment>
<proteinExistence type="inferred from homology"/>
<evidence type="ECO:0000313" key="10">
    <source>
        <dbReference type="EMBL" id="KAL1897028.1"/>
    </source>
</evidence>
<evidence type="ECO:0000256" key="4">
    <source>
        <dbReference type="ARBA" id="ARBA00022692"/>
    </source>
</evidence>
<feature type="transmembrane region" description="Helical" evidence="8">
    <location>
        <begin position="68"/>
        <end position="89"/>
    </location>
</feature>
<keyword evidence="11" id="KW-1185">Reference proteome</keyword>
<organism evidence="10 11">
    <name type="scientific">Sporothrix stenoceras</name>
    <dbReference type="NCBI Taxonomy" id="5173"/>
    <lineage>
        <taxon>Eukaryota</taxon>
        <taxon>Fungi</taxon>
        <taxon>Dikarya</taxon>
        <taxon>Ascomycota</taxon>
        <taxon>Pezizomycotina</taxon>
        <taxon>Sordariomycetes</taxon>
        <taxon>Sordariomycetidae</taxon>
        <taxon>Ophiostomatales</taxon>
        <taxon>Ophiostomataceae</taxon>
        <taxon>Sporothrix</taxon>
    </lineage>
</organism>
<keyword evidence="3 7" id="KW-0813">Transport</keyword>
<evidence type="ECO:0000259" key="9">
    <source>
        <dbReference type="PROSITE" id="PS50850"/>
    </source>
</evidence>
<dbReference type="PRINTS" id="PR00171">
    <property type="entry name" value="SUGRTRNSPORT"/>
</dbReference>
<evidence type="ECO:0000256" key="6">
    <source>
        <dbReference type="ARBA" id="ARBA00023136"/>
    </source>
</evidence>
<feature type="transmembrane region" description="Helical" evidence="8">
    <location>
        <begin position="119"/>
        <end position="139"/>
    </location>
</feature>
<feature type="domain" description="Major facilitator superfamily (MFS) profile" evidence="9">
    <location>
        <begin position="13"/>
        <end position="463"/>
    </location>
</feature>
<evidence type="ECO:0000256" key="8">
    <source>
        <dbReference type="SAM" id="Phobius"/>
    </source>
</evidence>
<feature type="transmembrane region" description="Helical" evidence="8">
    <location>
        <begin position="344"/>
        <end position="363"/>
    </location>
</feature>